<keyword evidence="2" id="KW-1185">Reference proteome</keyword>
<evidence type="ECO:0000313" key="2">
    <source>
        <dbReference type="Proteomes" id="UP001150603"/>
    </source>
</evidence>
<protein>
    <submittedName>
        <fullName evidence="1">Uncharacterized protein</fullName>
    </submittedName>
</protein>
<reference evidence="1" key="1">
    <citation type="submission" date="2022-07" db="EMBL/GenBank/DDBJ databases">
        <title>Phylogenomic reconstructions and comparative analyses of Kickxellomycotina fungi.</title>
        <authorList>
            <person name="Reynolds N.K."/>
            <person name="Stajich J.E."/>
            <person name="Barry K."/>
            <person name="Grigoriev I.V."/>
            <person name="Crous P."/>
            <person name="Smith M.E."/>
        </authorList>
    </citation>
    <scope>NUCLEOTIDE SEQUENCE</scope>
    <source>
        <strain evidence="1">NRRL 5244</strain>
    </source>
</reference>
<feature type="non-terminal residue" evidence="1">
    <location>
        <position position="373"/>
    </location>
</feature>
<dbReference type="EMBL" id="JANBPW010005675">
    <property type="protein sequence ID" value="KAJ1932120.1"/>
    <property type="molecule type" value="Genomic_DNA"/>
</dbReference>
<dbReference type="Proteomes" id="UP001150603">
    <property type="component" value="Unassembled WGS sequence"/>
</dbReference>
<evidence type="ECO:0000313" key="1">
    <source>
        <dbReference type="EMBL" id="KAJ1932120.1"/>
    </source>
</evidence>
<gene>
    <name evidence="1" type="ORF">FBU59_006478</name>
</gene>
<organism evidence="1 2">
    <name type="scientific">Linderina macrospora</name>
    <dbReference type="NCBI Taxonomy" id="4868"/>
    <lineage>
        <taxon>Eukaryota</taxon>
        <taxon>Fungi</taxon>
        <taxon>Fungi incertae sedis</taxon>
        <taxon>Zoopagomycota</taxon>
        <taxon>Kickxellomycotina</taxon>
        <taxon>Kickxellomycetes</taxon>
        <taxon>Kickxellales</taxon>
        <taxon>Kickxellaceae</taxon>
        <taxon>Linderina</taxon>
    </lineage>
</organism>
<comment type="caution">
    <text evidence="1">The sequence shown here is derived from an EMBL/GenBank/DDBJ whole genome shotgun (WGS) entry which is preliminary data.</text>
</comment>
<name>A0ACC1IZP5_9FUNG</name>
<accession>A0ACC1IZP5</accession>
<proteinExistence type="predicted"/>
<feature type="non-terminal residue" evidence="1">
    <location>
        <position position="1"/>
    </location>
</feature>
<sequence length="373" mass="41062">AQESFNPWVGISGQTIVELPNPTNANVSVEIESLVPSLELLDEDQQAFAVLDQPQTPFRVKQVSPMTFMLLCDFDRIGLNVVKGQEKQYTRVIQRAITSRQILGGVSGTIDVLLNTSLGKLRIDAMPFHAMVNHTFEISEEPEVDVFRRSALPDVEVTQIDITETRADLVRAQIDLAVTNPFNYGAYITDLALQIKYAGLHIATVGLKELDIGKGANTVTVLADFHNHPDDPRQQMFFLDVTAARKPISVTIQGFPNCTTIAPLEASLREFSQTFTVDLAKLNDGNNGGGLGKGKLGETLREVIFHMFGMTAEATIRNPVSGARIWLQSIEAIGYYKEDIPLGTLNHNFLADDMVLDSSNSVPPGFLLPYDMD</sequence>